<dbReference type="GO" id="GO:0035312">
    <property type="term" value="F:5'-3' DNA exonuclease activity"/>
    <property type="evidence" value="ECO:0007669"/>
    <property type="project" value="TreeGrafter"/>
</dbReference>
<dbReference type="Pfam" id="PF07521">
    <property type="entry name" value="RMMBL"/>
    <property type="match status" value="1"/>
</dbReference>
<dbReference type="PANTHER" id="PTHR23240:SF6">
    <property type="entry name" value="DNA CROSS-LINK REPAIR 1A PROTEIN"/>
    <property type="match status" value="1"/>
</dbReference>
<dbReference type="RefSeq" id="WP_105328015.1">
    <property type="nucleotide sequence ID" value="NZ_PUHY01000004.1"/>
</dbReference>
<dbReference type="InterPro" id="IPR011108">
    <property type="entry name" value="RMMBL"/>
</dbReference>
<organism evidence="3 4">
    <name type="scientific">Blastopirellula marina</name>
    <dbReference type="NCBI Taxonomy" id="124"/>
    <lineage>
        <taxon>Bacteria</taxon>
        <taxon>Pseudomonadati</taxon>
        <taxon>Planctomycetota</taxon>
        <taxon>Planctomycetia</taxon>
        <taxon>Pirellulales</taxon>
        <taxon>Pirellulaceae</taxon>
        <taxon>Blastopirellula</taxon>
    </lineage>
</organism>
<dbReference type="SUPFAM" id="SSF56281">
    <property type="entry name" value="Metallo-hydrolase/oxidoreductase"/>
    <property type="match status" value="1"/>
</dbReference>
<reference evidence="3 4" key="1">
    <citation type="submission" date="2018-02" db="EMBL/GenBank/DDBJ databases">
        <title>Comparative genomes isolates from brazilian mangrove.</title>
        <authorList>
            <person name="Araujo J.E."/>
            <person name="Taketani R.G."/>
            <person name="Silva M.C.P."/>
            <person name="Loureco M.V."/>
            <person name="Andreote F.D."/>
        </authorList>
    </citation>
    <scope>NUCLEOTIDE SEQUENCE [LARGE SCALE GENOMIC DNA]</scope>
    <source>
        <strain evidence="3 4">Hex-1 MGV</strain>
    </source>
</reference>
<dbReference type="GO" id="GO:0003684">
    <property type="term" value="F:damaged DNA binding"/>
    <property type="evidence" value="ECO:0007669"/>
    <property type="project" value="TreeGrafter"/>
</dbReference>
<sequence>MSGRKATTSTENAHQKWLTPELSPSEIGPGHVSGLFATDRGLFLLPSRIGIDVTRRQAIGFISHAHMDHAASHGLALCTEATAKMVKHRLGNVTTRVMRFGQAIEVAGHPLTALPAGHIFGSAMLLTEHEKGSLLYTGDFRLGTSATAEPAELCQADYLIMECTFGHPKYRLPSREVVTEMLLEKVTQAIRRGATPVISAYVLGKSQEVTKILTSNGIPVLQHPAVYEISQIYQAAGCDLGDFRPYEGRPIAGCAVIIPPRPITPGGLPGALHVEKFHVTGWAMDEKRRNSAPKDHWIPLSDHADFDQLLSAVEQVSPKSVFCTHGPKSFVEELRKRGHDARWLK</sequence>
<proteinExistence type="predicted"/>
<dbReference type="AlphaFoldDB" id="A0A2S8G559"/>
<dbReference type="GO" id="GO:0006303">
    <property type="term" value="P:double-strand break repair via nonhomologous end joining"/>
    <property type="evidence" value="ECO:0007669"/>
    <property type="project" value="TreeGrafter"/>
</dbReference>
<evidence type="ECO:0000313" key="4">
    <source>
        <dbReference type="Proteomes" id="UP000238322"/>
    </source>
</evidence>
<evidence type="ECO:0000259" key="2">
    <source>
        <dbReference type="Pfam" id="PF07521"/>
    </source>
</evidence>
<evidence type="ECO:0000256" key="1">
    <source>
        <dbReference type="SAM" id="MobiDB-lite"/>
    </source>
</evidence>
<feature type="domain" description="Zn-dependent metallo-hydrolase RNA specificity" evidence="2">
    <location>
        <begin position="296"/>
        <end position="339"/>
    </location>
</feature>
<protein>
    <recommendedName>
        <fullName evidence="2">Zn-dependent metallo-hydrolase RNA specificity domain-containing protein</fullName>
    </recommendedName>
</protein>
<dbReference type="PANTHER" id="PTHR23240">
    <property type="entry name" value="DNA CROSS-LINK REPAIR PROTEIN PSO2/SNM1-RELATED"/>
    <property type="match status" value="1"/>
</dbReference>
<name>A0A2S8G559_9BACT</name>
<dbReference type="GO" id="GO:0036297">
    <property type="term" value="P:interstrand cross-link repair"/>
    <property type="evidence" value="ECO:0007669"/>
    <property type="project" value="TreeGrafter"/>
</dbReference>
<comment type="caution">
    <text evidence="3">The sequence shown here is derived from an EMBL/GenBank/DDBJ whole genome shotgun (WGS) entry which is preliminary data.</text>
</comment>
<dbReference type="Proteomes" id="UP000238322">
    <property type="component" value="Unassembled WGS sequence"/>
</dbReference>
<dbReference type="OrthoDB" id="9803916at2"/>
<dbReference type="InterPro" id="IPR036866">
    <property type="entry name" value="RibonucZ/Hydroxyglut_hydro"/>
</dbReference>
<feature type="compositionally biased region" description="Polar residues" evidence="1">
    <location>
        <begin position="1"/>
        <end position="12"/>
    </location>
</feature>
<accession>A0A2S8G559</accession>
<evidence type="ECO:0000313" key="3">
    <source>
        <dbReference type="EMBL" id="PQO39578.1"/>
    </source>
</evidence>
<feature type="region of interest" description="Disordered" evidence="1">
    <location>
        <begin position="1"/>
        <end position="25"/>
    </location>
</feature>
<dbReference type="Gene3D" id="3.60.15.10">
    <property type="entry name" value="Ribonuclease Z/Hydroxyacylglutathione hydrolase-like"/>
    <property type="match status" value="1"/>
</dbReference>
<gene>
    <name evidence="3" type="ORF">C5Y83_02195</name>
</gene>
<dbReference type="EMBL" id="PUHY01000004">
    <property type="protein sequence ID" value="PQO39578.1"/>
    <property type="molecule type" value="Genomic_DNA"/>
</dbReference>